<dbReference type="Gene3D" id="2.60.120.920">
    <property type="match status" value="1"/>
</dbReference>
<dbReference type="EMBL" id="CAJPEX010000951">
    <property type="protein sequence ID" value="CAG0917751.1"/>
    <property type="molecule type" value="Genomic_DNA"/>
</dbReference>
<dbReference type="InterPro" id="IPR049455">
    <property type="entry name" value="ASH2-like_PHD"/>
</dbReference>
<evidence type="ECO:0000256" key="2">
    <source>
        <dbReference type="ARBA" id="ARBA00022723"/>
    </source>
</evidence>
<dbReference type="CDD" id="cd12872">
    <property type="entry name" value="SPRY_Ash2"/>
    <property type="match status" value="1"/>
</dbReference>
<dbReference type="GO" id="GO:0048188">
    <property type="term" value="C:Set1C/COMPASS complex"/>
    <property type="evidence" value="ECO:0007669"/>
    <property type="project" value="InterPro"/>
</dbReference>
<dbReference type="Pfam" id="PF21257">
    <property type="entry name" value="PHD_ash2p_like"/>
    <property type="match status" value="1"/>
</dbReference>
<keyword evidence="3" id="KW-0863">Zinc-finger</keyword>
<dbReference type="PANTHER" id="PTHR10598">
    <property type="entry name" value="SET1/ASH2 HISTONE METHYLTRANSFERASE COMPLEX SUBUNIT ASH2"/>
    <property type="match status" value="1"/>
</dbReference>
<dbReference type="CDD" id="cd15583">
    <property type="entry name" value="PHD_ash2p_like"/>
    <property type="match status" value="1"/>
</dbReference>
<evidence type="ECO:0000256" key="1">
    <source>
        <dbReference type="ARBA" id="ARBA00004123"/>
    </source>
</evidence>
<dbReference type="InterPro" id="IPR001870">
    <property type="entry name" value="B30.2/SPRY"/>
</dbReference>
<evidence type="ECO:0000256" key="4">
    <source>
        <dbReference type="ARBA" id="ARBA00022833"/>
    </source>
</evidence>
<dbReference type="InterPro" id="IPR001965">
    <property type="entry name" value="Znf_PHD"/>
</dbReference>
<dbReference type="InterPro" id="IPR043136">
    <property type="entry name" value="B30.2/SPRY_sf"/>
</dbReference>
<dbReference type="PANTHER" id="PTHR10598:SF0">
    <property type="entry name" value="SET1_ASH2 HISTONE METHYLTRANSFERASE COMPLEX SUBUNIT ASH2"/>
    <property type="match status" value="1"/>
</dbReference>
<dbReference type="PROSITE" id="PS01359">
    <property type="entry name" value="ZF_PHD_1"/>
    <property type="match status" value="1"/>
</dbReference>
<dbReference type="SMART" id="SM00249">
    <property type="entry name" value="PHD"/>
    <property type="match status" value="1"/>
</dbReference>
<name>A0A7R9GCK6_9CRUS</name>
<evidence type="ECO:0000259" key="6">
    <source>
        <dbReference type="PROSITE" id="PS50188"/>
    </source>
</evidence>
<dbReference type="InterPro" id="IPR019786">
    <property type="entry name" value="Zinc_finger_PHD-type_CS"/>
</dbReference>
<dbReference type="EMBL" id="OA882988">
    <property type="protein sequence ID" value="CAD7277599.1"/>
    <property type="molecule type" value="Genomic_DNA"/>
</dbReference>
<sequence length="541" mass="60788">MTASDMEESPRTETRVASKPDAQCYCAKGRNLNLIELQCMGCSRWFHESCISYQMGKLVPFMLNYTFMCKNCSATGIETFRKTQAQFLHICVTALANLQHNSQREGRSRTMFSKARELIPFIESHWESLTTMSRRNSNAWHQSIQRALVKEIGAVFVCQDRAKDPENDVDPVGDLAHLGALYPLFGLFESDLTKIRPLYDSHTGSAKGRGTKRKLIVSDGGSASQAIAKKLKGGDGAFARLAPHGYPIDHPFNKDVYRYTLAEPDPHAPFRQEFDECLESAGKQIPPWLYRVVTPPTVLLAMHDRAPQLKIGDHRMTVTGEKGYCMVRATHGVSHGTWYFECTIVEMPDNSATRIGWAQAYANLQAPLGYDKFGYSYRSRKGTKFHESNGYHYGEGYEKGDTIGMLIELPQNKPISSYLPNTCKGKALVRFKNHLYFEEKDDLKAITNNLTPLKGSKISFFKNGVSQRVAFDNIFEGLYIPAISLYKSASVTVNFGPNFKHPPEADFKPLSARAEEAVTEHTMADLLFLTENHGKLSLDMV</sequence>
<dbReference type="AlphaFoldDB" id="A0A7R9GCK6"/>
<dbReference type="GO" id="GO:0008270">
    <property type="term" value="F:zinc ion binding"/>
    <property type="evidence" value="ECO:0007669"/>
    <property type="project" value="UniProtKB-KW"/>
</dbReference>
<dbReference type="SUPFAM" id="SSF49899">
    <property type="entry name" value="Concanavalin A-like lectins/glucanases"/>
    <property type="match status" value="1"/>
</dbReference>
<evidence type="ECO:0000256" key="3">
    <source>
        <dbReference type="ARBA" id="ARBA00022771"/>
    </source>
</evidence>
<feature type="domain" description="B30.2/SPRY" evidence="6">
    <location>
        <begin position="277"/>
        <end position="500"/>
    </location>
</feature>
<dbReference type="FunFam" id="3.90.980.20:FF:000005">
    <property type="entry name" value="Set1/Ash2 histone methyltransferase complex subunit ASH2"/>
    <property type="match status" value="1"/>
</dbReference>
<dbReference type="PROSITE" id="PS50188">
    <property type="entry name" value="B302_SPRY"/>
    <property type="match status" value="1"/>
</dbReference>
<dbReference type="OrthoDB" id="10266026at2759"/>
<dbReference type="Pfam" id="PF21198">
    <property type="entry name" value="ASH2L-like_WH"/>
    <property type="match status" value="1"/>
</dbReference>
<dbReference type="Gene3D" id="3.90.980.20">
    <property type="match status" value="1"/>
</dbReference>
<comment type="subcellular location">
    <subcellularLocation>
        <location evidence="1">Nucleus</location>
    </subcellularLocation>
</comment>
<proteinExistence type="predicted"/>
<dbReference type="Pfam" id="PF00622">
    <property type="entry name" value="SPRY"/>
    <property type="match status" value="1"/>
</dbReference>
<dbReference type="InterPro" id="IPR011011">
    <property type="entry name" value="Znf_FYVE_PHD"/>
</dbReference>
<evidence type="ECO:0000313" key="8">
    <source>
        <dbReference type="Proteomes" id="UP000678499"/>
    </source>
</evidence>
<dbReference type="SUPFAM" id="SSF57903">
    <property type="entry name" value="FYVE/PHD zinc finger"/>
    <property type="match status" value="1"/>
</dbReference>
<keyword evidence="4" id="KW-0862">Zinc</keyword>
<protein>
    <recommendedName>
        <fullName evidence="6">B30.2/SPRY domain-containing protein</fullName>
    </recommendedName>
</protein>
<evidence type="ECO:0000313" key="7">
    <source>
        <dbReference type="EMBL" id="CAD7277599.1"/>
    </source>
</evidence>
<dbReference type="SMART" id="SM00449">
    <property type="entry name" value="SPRY"/>
    <property type="match status" value="1"/>
</dbReference>
<dbReference type="InterPro" id="IPR013320">
    <property type="entry name" value="ConA-like_dom_sf"/>
</dbReference>
<keyword evidence="2" id="KW-0479">Metal-binding</keyword>
<dbReference type="GO" id="GO:0000976">
    <property type="term" value="F:transcription cis-regulatory region binding"/>
    <property type="evidence" value="ECO:0007669"/>
    <property type="project" value="TreeGrafter"/>
</dbReference>
<dbReference type="Proteomes" id="UP000678499">
    <property type="component" value="Unassembled WGS sequence"/>
</dbReference>
<evidence type="ECO:0000256" key="5">
    <source>
        <dbReference type="ARBA" id="ARBA00023242"/>
    </source>
</evidence>
<dbReference type="InterPro" id="IPR053835">
    <property type="entry name" value="ASH2L-like_WH"/>
</dbReference>
<organism evidence="7">
    <name type="scientific">Notodromas monacha</name>
    <dbReference type="NCBI Taxonomy" id="399045"/>
    <lineage>
        <taxon>Eukaryota</taxon>
        <taxon>Metazoa</taxon>
        <taxon>Ecdysozoa</taxon>
        <taxon>Arthropoda</taxon>
        <taxon>Crustacea</taxon>
        <taxon>Oligostraca</taxon>
        <taxon>Ostracoda</taxon>
        <taxon>Podocopa</taxon>
        <taxon>Podocopida</taxon>
        <taxon>Cypridocopina</taxon>
        <taxon>Cypridoidea</taxon>
        <taxon>Cyprididae</taxon>
        <taxon>Notodromas</taxon>
    </lineage>
</organism>
<gene>
    <name evidence="7" type="ORF">NMOB1V02_LOCUS5329</name>
</gene>
<keyword evidence="5" id="KW-0539">Nucleus</keyword>
<dbReference type="InterPro" id="IPR037353">
    <property type="entry name" value="ASH2"/>
</dbReference>
<dbReference type="InterPro" id="IPR003877">
    <property type="entry name" value="SPRY_dom"/>
</dbReference>
<reference evidence="7" key="1">
    <citation type="submission" date="2020-11" db="EMBL/GenBank/DDBJ databases">
        <authorList>
            <person name="Tran Van P."/>
        </authorList>
    </citation>
    <scope>NUCLEOTIDE SEQUENCE</scope>
</reference>
<keyword evidence="8" id="KW-1185">Reference proteome</keyword>
<accession>A0A7R9GCK6</accession>